<organism evidence="1">
    <name type="scientific">Campylobacter coli</name>
    <dbReference type="NCBI Taxonomy" id="195"/>
    <lineage>
        <taxon>Bacteria</taxon>
        <taxon>Pseudomonadati</taxon>
        <taxon>Campylobacterota</taxon>
        <taxon>Epsilonproteobacteria</taxon>
        <taxon>Campylobacterales</taxon>
        <taxon>Campylobacteraceae</taxon>
        <taxon>Campylobacter</taxon>
    </lineage>
</organism>
<accession>A0A5T1ZNP2</accession>
<dbReference type="PANTHER" id="PTHR32385">
    <property type="entry name" value="MANNOSYL PHOSPHORYLINOSITOL CERAMIDE SYNTHASE"/>
    <property type="match status" value="1"/>
</dbReference>
<protein>
    <recommendedName>
        <fullName evidence="2">Glycosyl transferase</fullName>
    </recommendedName>
</protein>
<name>A0A5T1ZNP2_CAMCO</name>
<gene>
    <name evidence="1" type="ORF">B6566_09135</name>
</gene>
<dbReference type="InterPro" id="IPR051706">
    <property type="entry name" value="Glycosyltransferase_domain"/>
</dbReference>
<reference evidence="1" key="1">
    <citation type="submission" date="2018-05" db="EMBL/GenBank/DDBJ databases">
        <authorList>
            <consortium name="NARMS: The National Antimicrobial Resistance Monitoring System"/>
        </authorList>
    </citation>
    <scope>NUCLEOTIDE SEQUENCE</scope>
    <source>
        <strain evidence="1">CVM N56302</strain>
    </source>
</reference>
<evidence type="ECO:0000313" key="1">
    <source>
        <dbReference type="EMBL" id="EAK6317638.1"/>
    </source>
</evidence>
<comment type="caution">
    <text evidence="1">The sequence shown here is derived from an EMBL/GenBank/DDBJ whole genome shotgun (WGS) entry which is preliminary data.</text>
</comment>
<dbReference type="InterPro" id="IPR008441">
    <property type="entry name" value="AfumC-like_glycosyl_Trfase"/>
</dbReference>
<dbReference type="GO" id="GO:0051999">
    <property type="term" value="P:mannosyl-inositol phosphorylceramide biosynthetic process"/>
    <property type="evidence" value="ECO:0007669"/>
    <property type="project" value="TreeGrafter"/>
</dbReference>
<dbReference type="SUPFAM" id="SSF53448">
    <property type="entry name" value="Nucleotide-diphospho-sugar transferases"/>
    <property type="match status" value="1"/>
</dbReference>
<evidence type="ECO:0008006" key="2">
    <source>
        <dbReference type="Google" id="ProtNLM"/>
    </source>
</evidence>
<dbReference type="AlphaFoldDB" id="A0A5T1ZNP2"/>
<proteinExistence type="predicted"/>
<dbReference type="GO" id="GO:0000030">
    <property type="term" value="F:mannosyltransferase activity"/>
    <property type="evidence" value="ECO:0007669"/>
    <property type="project" value="TreeGrafter"/>
</dbReference>
<dbReference type="InterPro" id="IPR029044">
    <property type="entry name" value="Nucleotide-diphossugar_trans"/>
</dbReference>
<dbReference type="Pfam" id="PF05704">
    <property type="entry name" value="Caps_synth"/>
    <property type="match status" value="1"/>
</dbReference>
<dbReference type="GO" id="GO:0016020">
    <property type="term" value="C:membrane"/>
    <property type="evidence" value="ECO:0007669"/>
    <property type="project" value="GOC"/>
</dbReference>
<dbReference type="Gene3D" id="3.90.550.20">
    <property type="match status" value="1"/>
</dbReference>
<dbReference type="EMBL" id="AACHVJ010000024">
    <property type="protein sequence ID" value="EAK6317638.1"/>
    <property type="molecule type" value="Genomic_DNA"/>
</dbReference>
<sequence length="407" mass="48052">MINDKTIWTFWEPKDKMPGYVKLCIETWKVFFSDYRVVILDYSNLHNFLPKDFYDESLYENFSLPKQADAIRAAVLYLYGGIWLDADTIITSSKIKYFFENPSNFSIFSSHIGVLKAKKGSIICFNWFQECQKRILNYRKIKESNGDLRQFEAYYYLGNGPLNPNIETFKNNKNEVVIFNRVKNKVIMEAFWRTKDENKEGNAIVNYQEFYFLNDYSDFVLENEAGLLMLHNSWTPYSYKNLNIEDFLICKNTLSGIFLKILNLDFGKMYMDIRDRLYLRSLQANPLSFQSKYGTAKSRIQNQLSYKLGQAMIVNSKSLLGYIRMPFVLSYIKDKHKQEQKIYQEKIKKDPSLKLPPLESYPDYKEALKEKECLTYKLGEALIKANKTWYKGGYVKLLFKIRKLQGS</sequence>
<dbReference type="PANTHER" id="PTHR32385:SF15">
    <property type="entry name" value="INOSITOL PHOSPHOCERAMIDE MANNOSYLTRANSFERASE 1"/>
    <property type="match status" value="1"/>
</dbReference>